<dbReference type="Pfam" id="PF13302">
    <property type="entry name" value="Acetyltransf_3"/>
    <property type="match status" value="1"/>
</dbReference>
<sequence>MTKILETQRLILRQFTLDDAPFILELLNTPTWLQFIGDRGVHNIVDAENYLRNGSMKSYVEFGFGFYAVIEKATGNTIGMCGLIKRDNLPDIDIGFAFLPHLISKGLGYEIASATLDYALNTLKLGKIIAIVNPDNEKSIGLIKKLGMVYESIIPFGEKEVMVFGIVSKEGFA</sequence>
<accession>A0ABM5MXN5</accession>
<dbReference type="InterPro" id="IPR000182">
    <property type="entry name" value="GNAT_dom"/>
</dbReference>
<dbReference type="InterPro" id="IPR016181">
    <property type="entry name" value="Acyl_CoA_acyltransferase"/>
</dbReference>
<proteinExistence type="predicted"/>
<evidence type="ECO:0000259" key="1">
    <source>
        <dbReference type="PROSITE" id="PS51186"/>
    </source>
</evidence>
<dbReference type="RefSeq" id="WP_015027615.1">
    <property type="nucleotide sequence ID" value="NC_018748.1"/>
</dbReference>
<dbReference type="Gene3D" id="3.40.630.30">
    <property type="match status" value="1"/>
</dbReference>
<protein>
    <submittedName>
        <fullName evidence="2">GCN5-related N-acetyltransferase</fullName>
    </submittedName>
</protein>
<dbReference type="SUPFAM" id="SSF55729">
    <property type="entry name" value="Acyl-CoA N-acyltransferases (Nat)"/>
    <property type="match status" value="1"/>
</dbReference>
<dbReference type="PANTHER" id="PTHR43792:SF1">
    <property type="entry name" value="N-ACETYLTRANSFERASE DOMAIN-CONTAINING PROTEIN"/>
    <property type="match status" value="1"/>
</dbReference>
<organism evidence="2 3">
    <name type="scientific">Emticicia oligotrophica (strain DSM 17448 / CIP 109782 / MTCC 6937 / GPTSA100-15)</name>
    <dbReference type="NCBI Taxonomy" id="929562"/>
    <lineage>
        <taxon>Bacteria</taxon>
        <taxon>Pseudomonadati</taxon>
        <taxon>Bacteroidota</taxon>
        <taxon>Cytophagia</taxon>
        <taxon>Cytophagales</taxon>
        <taxon>Leadbetterellaceae</taxon>
        <taxon>Emticicia</taxon>
    </lineage>
</organism>
<dbReference type="PANTHER" id="PTHR43792">
    <property type="entry name" value="GNAT FAMILY, PUTATIVE (AFU_ORTHOLOGUE AFUA_3G00765)-RELATED-RELATED"/>
    <property type="match status" value="1"/>
</dbReference>
<dbReference type="Proteomes" id="UP000002875">
    <property type="component" value="Chromosome"/>
</dbReference>
<reference evidence="2 3" key="1">
    <citation type="submission" date="2011-07" db="EMBL/GenBank/DDBJ databases">
        <title>The complete genome of chromosome of Emticicia oligotrophica DSM 17448.</title>
        <authorList>
            <consortium name="US DOE Joint Genome Institute (JGI-PGF)"/>
            <person name="Lucas S."/>
            <person name="Han J."/>
            <person name="Lapidus A."/>
            <person name="Bruce D."/>
            <person name="Goodwin L."/>
            <person name="Pitluck S."/>
            <person name="Peters L."/>
            <person name="Kyrpides N."/>
            <person name="Mavromatis K."/>
            <person name="Ivanova N."/>
            <person name="Ovchinnikova G."/>
            <person name="Teshima H."/>
            <person name="Detter J.C."/>
            <person name="Tapia R."/>
            <person name="Han C."/>
            <person name="Land M."/>
            <person name="Hauser L."/>
            <person name="Markowitz V."/>
            <person name="Cheng J.-F."/>
            <person name="Hugenholtz P."/>
            <person name="Woyke T."/>
            <person name="Wu D."/>
            <person name="Tindall B."/>
            <person name="Pomrenke H."/>
            <person name="Brambilla E."/>
            <person name="Klenk H.-P."/>
            <person name="Eisen J.A."/>
        </authorList>
    </citation>
    <scope>NUCLEOTIDE SEQUENCE [LARGE SCALE GENOMIC DNA]</scope>
    <source>
        <strain evidence="2 3">DSM 17448</strain>
    </source>
</reference>
<evidence type="ECO:0000313" key="2">
    <source>
        <dbReference type="EMBL" id="AFK01913.1"/>
    </source>
</evidence>
<dbReference type="PROSITE" id="PS51186">
    <property type="entry name" value="GNAT"/>
    <property type="match status" value="1"/>
</dbReference>
<evidence type="ECO:0000313" key="3">
    <source>
        <dbReference type="Proteomes" id="UP000002875"/>
    </source>
</evidence>
<name>A0ABM5MXN5_EMTOG</name>
<dbReference type="InterPro" id="IPR051531">
    <property type="entry name" value="N-acetyltransferase"/>
</dbReference>
<feature type="domain" description="N-acetyltransferase" evidence="1">
    <location>
        <begin position="10"/>
        <end position="167"/>
    </location>
</feature>
<dbReference type="EMBL" id="CP002961">
    <property type="protein sequence ID" value="AFK01913.1"/>
    <property type="molecule type" value="Genomic_DNA"/>
</dbReference>
<gene>
    <name evidence="2" type="ordered locus">Emtol_0761</name>
</gene>
<keyword evidence="3" id="KW-1185">Reference proteome</keyword>